<dbReference type="EMBL" id="CP053452">
    <property type="protein sequence ID" value="QJW92511.1"/>
    <property type="molecule type" value="Genomic_DNA"/>
</dbReference>
<evidence type="ECO:0000313" key="6">
    <source>
        <dbReference type="EMBL" id="QJW95217.1"/>
    </source>
</evidence>
<dbReference type="Pfam" id="PF03050">
    <property type="entry name" value="DDE_Tnp_IS66"/>
    <property type="match status" value="1"/>
</dbReference>
<dbReference type="PANTHER" id="PTHR33678">
    <property type="entry name" value="BLL1576 PROTEIN"/>
    <property type="match status" value="1"/>
</dbReference>
<gene>
    <name evidence="4" type="ORF">FTUN_0007</name>
    <name evidence="5" type="ORF">FTUN_1698</name>
    <name evidence="6" type="ORF">FTUN_2759</name>
    <name evidence="7" type="ORF">FTUN_4720</name>
</gene>
<dbReference type="KEGG" id="ftj:FTUN_4720"/>
<feature type="compositionally biased region" description="Basic and acidic residues" evidence="1">
    <location>
        <begin position="58"/>
        <end position="73"/>
    </location>
</feature>
<feature type="domain" description="Transposase IS66 zinc-finger binding" evidence="3">
    <location>
        <begin position="112"/>
        <end position="155"/>
    </location>
</feature>
<dbReference type="AlphaFoldDB" id="A0A6M5YSX3"/>
<dbReference type="InterPro" id="IPR052344">
    <property type="entry name" value="Transposase-related"/>
</dbReference>
<evidence type="ECO:0000256" key="1">
    <source>
        <dbReference type="SAM" id="MobiDB-lite"/>
    </source>
</evidence>
<reference evidence="7" key="2">
    <citation type="submission" date="2020-07" db="EMBL/GenBank/DDBJ databases">
        <title>Frigoriglobus tundricola gen. nov., sp. nov., a psychrotolerant cellulolytic planctomycete of the family Gemmataceae with two divergent copies of 16S rRNA gene.</title>
        <authorList>
            <person name="Kulichevskaya I.S."/>
            <person name="Ivanova A.A."/>
            <person name="Naumoff D.G."/>
            <person name="Beletsky A.V."/>
            <person name="Rijpstra W.I.C."/>
            <person name="Sinninghe Damste J.S."/>
            <person name="Mardanov A.V."/>
            <person name="Ravin N.V."/>
            <person name="Dedysh S.N."/>
        </authorList>
    </citation>
    <scope>NUCLEOTIDE SEQUENCE</scope>
    <source>
        <strain evidence="7 8">PL17</strain>
    </source>
</reference>
<accession>A0A6M5YSX3</accession>
<feature type="region of interest" description="Disordered" evidence="1">
    <location>
        <begin position="58"/>
        <end position="102"/>
    </location>
</feature>
<evidence type="ECO:0000313" key="4">
    <source>
        <dbReference type="EMBL" id="QJW92511.1"/>
    </source>
</evidence>
<dbReference type="RefSeq" id="WP_171468898.1">
    <property type="nucleotide sequence ID" value="NZ_CP053452.2"/>
</dbReference>
<dbReference type="EMBL" id="CP053452">
    <property type="protein sequence ID" value="QJW94179.1"/>
    <property type="molecule type" value="Genomic_DNA"/>
</dbReference>
<name>A0A6M5YSX3_9BACT</name>
<dbReference type="EMBL" id="CP053452">
    <property type="protein sequence ID" value="QJW95217.1"/>
    <property type="molecule type" value="Genomic_DNA"/>
</dbReference>
<reference evidence="8" key="1">
    <citation type="submission" date="2020-05" db="EMBL/GenBank/DDBJ databases">
        <title>Frigoriglobus tundricola gen. nov., sp. nov., a psychrotolerant cellulolytic planctomycete of the family Gemmataceae with two divergent copies of 16S rRNA gene.</title>
        <authorList>
            <person name="Kulichevskaya I.S."/>
            <person name="Ivanova A.A."/>
            <person name="Naumoff D.G."/>
            <person name="Beletsky A.V."/>
            <person name="Rijpstra W.I.C."/>
            <person name="Sinninghe Damste J.S."/>
            <person name="Mardanov A.V."/>
            <person name="Ravin N.V."/>
            <person name="Dedysh S.N."/>
        </authorList>
    </citation>
    <scope>NUCLEOTIDE SEQUENCE [LARGE SCALE GENOMIC DNA]</scope>
    <source>
        <strain evidence="6 8">PL17</strain>
    </source>
</reference>
<dbReference type="Pfam" id="PF13005">
    <property type="entry name" value="zf-IS66"/>
    <property type="match status" value="1"/>
</dbReference>
<dbReference type="InterPro" id="IPR004291">
    <property type="entry name" value="Transposase_IS66_central"/>
</dbReference>
<sequence>MGADSPLPNDVPTLQDLVRGLRAESAELRTQLRDQAQQFQRTIDELRAEVAALKAKLDRATTHRFGRRSERTPKPPKSPGDPTVKRRHDHGRASLPAHLPRRDTVLDLTPEERRCPGCGGDRVCIGQTQTEQLDCDPTPYFVRRTIRKTYACPQCPTTVPVEERIRTATPSTVGPINKGLCGPGVLAEVIVGKYLDHLPLHRQVARIARAGVTVAESTLGDWMKQSAVLLTPLYQLMLERVRACPVIWSDDTRSRFAKPGERTMPQGHFWVTIGDPTVPYTLFHFTTGYDAATGPDRFLGGFRGHVHADCLAQYNGLFANGAKHVACWAHARRKFLAAGDVATEAVEFIHRLYHLEHQLAPPDTPERIAARHATRQSQAVPVLNDLKAWLDAALVAALPKSAVAIAIRYVANHWAAFVRYTEDGRLSLDNNLSERTLRLIAVGRSNWKFVGSAKAGERSAVHYSVVGTCRHLGLDAAAYLRQVLPALHALGEKPTADQLEPLLPDVWAKRQQSRPLAA</sequence>
<dbReference type="KEGG" id="ftj:FTUN_0007"/>
<dbReference type="KEGG" id="ftj:FTUN_2759"/>
<dbReference type="InterPro" id="IPR024474">
    <property type="entry name" value="Znf_dom_IS66"/>
</dbReference>
<feature type="domain" description="Transposase IS66 central" evidence="2">
    <location>
        <begin position="178"/>
        <end position="457"/>
    </location>
</feature>
<dbReference type="EMBL" id="CP053452">
    <property type="protein sequence ID" value="QJW97155.1"/>
    <property type="molecule type" value="Genomic_DNA"/>
</dbReference>
<proteinExistence type="predicted"/>
<evidence type="ECO:0000313" key="7">
    <source>
        <dbReference type="EMBL" id="QJW97155.1"/>
    </source>
</evidence>
<organism evidence="7 8">
    <name type="scientific">Frigoriglobus tundricola</name>
    <dbReference type="NCBI Taxonomy" id="2774151"/>
    <lineage>
        <taxon>Bacteria</taxon>
        <taxon>Pseudomonadati</taxon>
        <taxon>Planctomycetota</taxon>
        <taxon>Planctomycetia</taxon>
        <taxon>Gemmatales</taxon>
        <taxon>Gemmataceae</taxon>
        <taxon>Frigoriglobus</taxon>
    </lineage>
</organism>
<dbReference type="Proteomes" id="UP000503447">
    <property type="component" value="Chromosome"/>
</dbReference>
<dbReference type="Gene3D" id="1.20.5.1700">
    <property type="match status" value="1"/>
</dbReference>
<dbReference type="KEGG" id="ftj:FTUN_1698"/>
<evidence type="ECO:0000259" key="3">
    <source>
        <dbReference type="Pfam" id="PF13005"/>
    </source>
</evidence>
<evidence type="ECO:0000313" key="8">
    <source>
        <dbReference type="Proteomes" id="UP000503447"/>
    </source>
</evidence>
<keyword evidence="8" id="KW-1185">Reference proteome</keyword>
<dbReference type="NCBIfam" id="NF033517">
    <property type="entry name" value="transpos_IS66"/>
    <property type="match status" value="1"/>
</dbReference>
<evidence type="ECO:0000313" key="5">
    <source>
        <dbReference type="EMBL" id="QJW94179.1"/>
    </source>
</evidence>
<evidence type="ECO:0000259" key="2">
    <source>
        <dbReference type="Pfam" id="PF03050"/>
    </source>
</evidence>
<dbReference type="PANTHER" id="PTHR33678:SF1">
    <property type="entry name" value="BLL1576 PROTEIN"/>
    <property type="match status" value="1"/>
</dbReference>
<protein>
    <submittedName>
        <fullName evidence="7">Mobile element protein</fullName>
    </submittedName>
</protein>